<dbReference type="SMART" id="SM00365">
    <property type="entry name" value="LRR_SD22"/>
    <property type="match status" value="5"/>
</dbReference>
<reference evidence="4 5" key="1">
    <citation type="submission" date="2023-03" db="EMBL/GenBank/DDBJ databases">
        <title>Genome insight into feeding habits of ladybird beetles.</title>
        <authorList>
            <person name="Li H.-S."/>
            <person name="Huang Y.-H."/>
            <person name="Pang H."/>
        </authorList>
    </citation>
    <scope>NUCLEOTIDE SEQUENCE [LARGE SCALE GENOMIC DNA]</scope>
    <source>
        <strain evidence="4">SYSU_2023b</strain>
        <tissue evidence="4">Whole body</tissue>
    </source>
</reference>
<organism evidence="4 5">
    <name type="scientific">Henosepilachna vigintioctopunctata</name>
    <dbReference type="NCBI Taxonomy" id="420089"/>
    <lineage>
        <taxon>Eukaryota</taxon>
        <taxon>Metazoa</taxon>
        <taxon>Ecdysozoa</taxon>
        <taxon>Arthropoda</taxon>
        <taxon>Hexapoda</taxon>
        <taxon>Insecta</taxon>
        <taxon>Pterygota</taxon>
        <taxon>Neoptera</taxon>
        <taxon>Endopterygota</taxon>
        <taxon>Coleoptera</taxon>
        <taxon>Polyphaga</taxon>
        <taxon>Cucujiformia</taxon>
        <taxon>Coccinelloidea</taxon>
        <taxon>Coccinellidae</taxon>
        <taxon>Epilachninae</taxon>
        <taxon>Epilachnini</taxon>
        <taxon>Henosepilachna</taxon>
    </lineage>
</organism>
<dbReference type="InterPro" id="IPR050614">
    <property type="entry name" value="Synaptic_Scaffolding_LAP-MAGUK"/>
</dbReference>
<dbReference type="PROSITE" id="PS51450">
    <property type="entry name" value="LRR"/>
    <property type="match status" value="5"/>
</dbReference>
<comment type="caution">
    <text evidence="4">The sequence shown here is derived from an EMBL/GenBank/DDBJ whole genome shotgun (WGS) entry which is preliminary data.</text>
</comment>
<dbReference type="GO" id="GO:0098887">
    <property type="term" value="P:neurotransmitter receptor transport, endosome to postsynaptic membrane"/>
    <property type="evidence" value="ECO:0007669"/>
    <property type="project" value="TreeGrafter"/>
</dbReference>
<dbReference type="Proteomes" id="UP001431783">
    <property type="component" value="Unassembled WGS sequence"/>
</dbReference>
<dbReference type="AlphaFoldDB" id="A0AAW1TV25"/>
<dbReference type="SMART" id="SM00369">
    <property type="entry name" value="LRR_TYP"/>
    <property type="match status" value="12"/>
</dbReference>
<dbReference type="InterPro" id="IPR055414">
    <property type="entry name" value="LRR_R13L4/SHOC2-like"/>
</dbReference>
<dbReference type="SMART" id="SM00364">
    <property type="entry name" value="LRR_BAC"/>
    <property type="match status" value="12"/>
</dbReference>
<protein>
    <recommendedName>
        <fullName evidence="3">Disease resistance R13L4/SHOC-2-like LRR domain-containing protein</fullName>
    </recommendedName>
</protein>
<gene>
    <name evidence="4" type="ORF">WA026_017054</name>
</gene>
<dbReference type="Gene3D" id="2.30.42.10">
    <property type="match status" value="1"/>
</dbReference>
<proteinExistence type="predicted"/>
<evidence type="ECO:0000313" key="5">
    <source>
        <dbReference type="Proteomes" id="UP001431783"/>
    </source>
</evidence>
<name>A0AAW1TV25_9CUCU</name>
<dbReference type="GO" id="GO:0005912">
    <property type="term" value="C:adherens junction"/>
    <property type="evidence" value="ECO:0007669"/>
    <property type="project" value="TreeGrafter"/>
</dbReference>
<dbReference type="InterPro" id="IPR001611">
    <property type="entry name" value="Leu-rich_rpt"/>
</dbReference>
<feature type="domain" description="Disease resistance R13L4/SHOC-2-like LRR" evidence="3">
    <location>
        <begin position="127"/>
        <end position="196"/>
    </location>
</feature>
<keyword evidence="1" id="KW-0433">Leucine-rich repeat</keyword>
<accession>A0AAW1TV25</accession>
<dbReference type="InterPro" id="IPR032675">
    <property type="entry name" value="LRR_dom_sf"/>
</dbReference>
<evidence type="ECO:0000256" key="2">
    <source>
        <dbReference type="ARBA" id="ARBA00022737"/>
    </source>
</evidence>
<dbReference type="Gene3D" id="3.80.10.10">
    <property type="entry name" value="Ribonuclease Inhibitor"/>
    <property type="match status" value="3"/>
</dbReference>
<evidence type="ECO:0000259" key="3">
    <source>
        <dbReference type="Pfam" id="PF23598"/>
    </source>
</evidence>
<dbReference type="GO" id="GO:0043113">
    <property type="term" value="P:receptor clustering"/>
    <property type="evidence" value="ECO:0007669"/>
    <property type="project" value="TreeGrafter"/>
</dbReference>
<dbReference type="SUPFAM" id="SSF50156">
    <property type="entry name" value="PDZ domain-like"/>
    <property type="match status" value="1"/>
</dbReference>
<dbReference type="GO" id="GO:0019901">
    <property type="term" value="F:protein kinase binding"/>
    <property type="evidence" value="ECO:0007669"/>
    <property type="project" value="TreeGrafter"/>
</dbReference>
<dbReference type="GO" id="GO:0014069">
    <property type="term" value="C:postsynaptic density"/>
    <property type="evidence" value="ECO:0007669"/>
    <property type="project" value="TreeGrafter"/>
</dbReference>
<dbReference type="InterPro" id="IPR003591">
    <property type="entry name" value="Leu-rich_rpt_typical-subtyp"/>
</dbReference>
<dbReference type="InterPro" id="IPR036034">
    <property type="entry name" value="PDZ_sf"/>
</dbReference>
<evidence type="ECO:0000256" key="1">
    <source>
        <dbReference type="ARBA" id="ARBA00022614"/>
    </source>
</evidence>
<sequence>MSCFICGKCSSTDEKIIELDYTRCGLSDVPFEVYSSSRTLEVLHLEGNKLRDLSPQLFQCIDLKYLNVGDNEINSLPPLISKLSNLQMLILSKNALVIESMSPNMDKLSKLTTLDISMNDLGKVPDSLMNLINLQQLYLNDIGIEYIPANIGRLSNLKILELRDNYVEELPKSIKRLTNLQRLDVSDNNLNLVEEIGESHNNLTELWLNGNNIDKLPETIIHLKKLNDLDASYNCLKSVPKDIGQCTKITNLILSFNNLDSLPRSIGNMRNLQILKLEGNCLDELPESISKLNNLEELNVQNNSLISIPSGIGHLRKLGTLIASNNRLSHLPTEIGSCLNLTILNVHHNYLTKLPDEIGHLQKLTTLGLIGNRLSYLPITISKLSSLRALWLTPNQTQPLIHLQNDQLDTGQVVLTSILFPQVPTQIQEEEPVVVHMPTITSQAGRITFSAEIGPTEARLNRTPTPYRKELRRLRHALGGPGTTQIREAKVTNITSDFIPQEQISLNTLKNINETNSVVTLKQPPPYYVAAAYSKNAHLFNDVIPNPKDVLPPPPSPLEKPKKFSQQPANMNLLKPQPRNGPSWPFGTHKVRFVTEIELDQNCQSDDFHIIKKEDGIYVDYVRTTACAFQKLQVGDKILALDDIDITVLDFNSAYQQALKKINNTRILTVSRYLQTNENVE</sequence>
<dbReference type="GO" id="GO:0098609">
    <property type="term" value="P:cell-cell adhesion"/>
    <property type="evidence" value="ECO:0007669"/>
    <property type="project" value="TreeGrafter"/>
</dbReference>
<dbReference type="Pfam" id="PF23598">
    <property type="entry name" value="LRR_14"/>
    <property type="match status" value="1"/>
</dbReference>
<dbReference type="EMBL" id="JARQZJ010000010">
    <property type="protein sequence ID" value="KAK9872253.1"/>
    <property type="molecule type" value="Genomic_DNA"/>
</dbReference>
<dbReference type="GO" id="GO:0045211">
    <property type="term" value="C:postsynaptic membrane"/>
    <property type="evidence" value="ECO:0007669"/>
    <property type="project" value="TreeGrafter"/>
</dbReference>
<dbReference type="PANTHER" id="PTHR23119:SF50">
    <property type="entry name" value="PDZ DOMAIN-CONTAINING PROTEIN"/>
    <property type="match status" value="1"/>
</dbReference>
<dbReference type="GO" id="GO:0045197">
    <property type="term" value="P:establishment or maintenance of epithelial cell apical/basal polarity"/>
    <property type="evidence" value="ECO:0007669"/>
    <property type="project" value="TreeGrafter"/>
</dbReference>
<evidence type="ECO:0000313" key="4">
    <source>
        <dbReference type="EMBL" id="KAK9872253.1"/>
    </source>
</evidence>
<keyword evidence="2" id="KW-0677">Repeat</keyword>
<dbReference type="GO" id="GO:0016323">
    <property type="term" value="C:basolateral plasma membrane"/>
    <property type="evidence" value="ECO:0007669"/>
    <property type="project" value="TreeGrafter"/>
</dbReference>
<keyword evidence="5" id="KW-1185">Reference proteome</keyword>
<dbReference type="SUPFAM" id="SSF52058">
    <property type="entry name" value="L domain-like"/>
    <property type="match status" value="2"/>
</dbReference>
<dbReference type="GO" id="GO:0098968">
    <property type="term" value="P:neurotransmitter receptor transport postsynaptic membrane to endosome"/>
    <property type="evidence" value="ECO:0007669"/>
    <property type="project" value="TreeGrafter"/>
</dbReference>
<dbReference type="Pfam" id="PF00560">
    <property type="entry name" value="LRR_1"/>
    <property type="match status" value="1"/>
</dbReference>
<dbReference type="PANTHER" id="PTHR23119">
    <property type="entry name" value="DISCS LARGE"/>
    <property type="match status" value="1"/>
</dbReference>
<dbReference type="Pfam" id="PF13855">
    <property type="entry name" value="LRR_8"/>
    <property type="match status" value="3"/>
</dbReference>